<keyword evidence="1" id="KW-1133">Transmembrane helix</keyword>
<keyword evidence="1" id="KW-0472">Membrane</keyword>
<dbReference type="EMBL" id="HBIS01001760">
    <property type="protein sequence ID" value="CAE0607737.1"/>
    <property type="molecule type" value="Transcribed_RNA"/>
</dbReference>
<feature type="transmembrane region" description="Helical" evidence="1">
    <location>
        <begin position="12"/>
        <end position="34"/>
    </location>
</feature>
<dbReference type="AlphaFoldDB" id="A0A7S3U9W4"/>
<dbReference type="InterPro" id="IPR029044">
    <property type="entry name" value="Nucleotide-diphossugar_trans"/>
</dbReference>
<gene>
    <name evidence="2" type="ORF">PSAL00342_LOCUS1554</name>
</gene>
<evidence type="ECO:0000313" key="2">
    <source>
        <dbReference type="EMBL" id="CAE0607737.1"/>
    </source>
</evidence>
<evidence type="ECO:0000256" key="1">
    <source>
        <dbReference type="SAM" id="Phobius"/>
    </source>
</evidence>
<reference evidence="2" key="1">
    <citation type="submission" date="2021-01" db="EMBL/GenBank/DDBJ databases">
        <authorList>
            <person name="Corre E."/>
            <person name="Pelletier E."/>
            <person name="Niang G."/>
            <person name="Scheremetjew M."/>
            <person name="Finn R."/>
            <person name="Kale V."/>
            <person name="Holt S."/>
            <person name="Cochrane G."/>
            <person name="Meng A."/>
            <person name="Brown T."/>
            <person name="Cohen L."/>
        </authorList>
    </citation>
    <scope>NUCLEOTIDE SEQUENCE</scope>
    <source>
        <strain evidence="2">CCMP1897</strain>
    </source>
</reference>
<evidence type="ECO:0008006" key="3">
    <source>
        <dbReference type="Google" id="ProtNLM"/>
    </source>
</evidence>
<organism evidence="2">
    <name type="scientific">Picocystis salinarum</name>
    <dbReference type="NCBI Taxonomy" id="88271"/>
    <lineage>
        <taxon>Eukaryota</taxon>
        <taxon>Viridiplantae</taxon>
        <taxon>Chlorophyta</taxon>
        <taxon>Picocystophyceae</taxon>
        <taxon>Picocystales</taxon>
        <taxon>Picocystaceae</taxon>
        <taxon>Picocystis</taxon>
    </lineage>
</organism>
<keyword evidence="1" id="KW-0812">Transmembrane</keyword>
<sequence>MGFDRRTLRCGLVMVLAGYATLLSMVVLSNMGALQMLHEVEKSMRKGDRSVLEKPVEPVGKYAYAFYLPYDTSLQQMCALYVQVKDIAKLTDPELGAELVLLHIRDVPDQIRSLLEEQTKVKFQRLHIPKYKENHKLWESFAKFSGLAALKYERVIFIGINTLIRGNLDYLFHHSTYVAGIAAPRIYWLKQPMITAEGPIVLDPIHPMMISVGHGKMISPWLLDRSTSELEWINTYFLEHAALFDSFSSLSTEEFTPGATWYKFWGKKFQLAPTEILKQTRIVHFFPGQEPWTTESGHIDTLPSAELRTIFSAWYDSASLCLEVNST</sequence>
<protein>
    <recommendedName>
        <fullName evidence="3">Hexosyltransferase</fullName>
    </recommendedName>
</protein>
<dbReference type="Gene3D" id="3.90.550.10">
    <property type="entry name" value="Spore Coat Polysaccharide Biosynthesis Protein SpsA, Chain A"/>
    <property type="match status" value="1"/>
</dbReference>
<name>A0A7S3U9W4_9CHLO</name>
<proteinExistence type="predicted"/>
<accession>A0A7S3U9W4</accession>
<dbReference type="SUPFAM" id="SSF53448">
    <property type="entry name" value="Nucleotide-diphospho-sugar transferases"/>
    <property type="match status" value="1"/>
</dbReference>